<reference evidence="1 2" key="1">
    <citation type="submission" date="2018-02" db="EMBL/GenBank/DDBJ databases">
        <title>Solimicrobium silvestre gen. nov., sp. nov., isolated from alpine forest soil.</title>
        <authorList>
            <person name="Margesin R."/>
            <person name="Albuquerque L."/>
            <person name="Zhang D.-C."/>
            <person name="Froufe H.J.C."/>
            <person name="Severino R."/>
            <person name="Roxo I."/>
            <person name="Egas C."/>
            <person name="Da Costa M.S."/>
        </authorList>
    </citation>
    <scope>NUCLEOTIDE SEQUENCE [LARGE SCALE GENOMIC DNA]</scope>
    <source>
        <strain evidence="1 2">S20-91</strain>
    </source>
</reference>
<dbReference type="EMBL" id="PUGF01000002">
    <property type="protein sequence ID" value="PRC94734.1"/>
    <property type="molecule type" value="Genomic_DNA"/>
</dbReference>
<evidence type="ECO:0000313" key="1">
    <source>
        <dbReference type="EMBL" id="PRC94734.1"/>
    </source>
</evidence>
<accession>A0A2S9H421</accession>
<protein>
    <submittedName>
        <fullName evidence="1">Uncharacterized protein</fullName>
    </submittedName>
</protein>
<organism evidence="1 2">
    <name type="scientific">Solimicrobium silvestre</name>
    <dbReference type="NCBI Taxonomy" id="2099400"/>
    <lineage>
        <taxon>Bacteria</taxon>
        <taxon>Pseudomonadati</taxon>
        <taxon>Pseudomonadota</taxon>
        <taxon>Betaproteobacteria</taxon>
        <taxon>Burkholderiales</taxon>
        <taxon>Oxalobacteraceae</taxon>
        <taxon>Solimicrobium</taxon>
    </lineage>
</organism>
<dbReference type="Proteomes" id="UP000237839">
    <property type="component" value="Unassembled WGS sequence"/>
</dbReference>
<keyword evidence="2" id="KW-1185">Reference proteome</keyword>
<comment type="caution">
    <text evidence="1">The sequence shown here is derived from an EMBL/GenBank/DDBJ whole genome shotgun (WGS) entry which is preliminary data.</text>
</comment>
<proteinExistence type="predicted"/>
<sequence>MNEDKKAARRVAIEHAKANNFPSGFESTKYGLSIYEQSERK</sequence>
<dbReference type="AlphaFoldDB" id="A0A2S9H421"/>
<name>A0A2S9H421_9BURK</name>
<evidence type="ECO:0000313" key="2">
    <source>
        <dbReference type="Proteomes" id="UP000237839"/>
    </source>
</evidence>
<gene>
    <name evidence="1" type="ORF">S2091_0737</name>
</gene>
<dbReference type="RefSeq" id="WP_279337128.1">
    <property type="nucleotide sequence ID" value="NZ_PUGF01000002.1"/>
</dbReference>